<feature type="domain" description="TonB C-terminal" evidence="2">
    <location>
        <begin position="516"/>
        <end position="576"/>
    </location>
</feature>
<dbReference type="EMBL" id="JALPQF010000001">
    <property type="protein sequence ID" value="MCK8479313.1"/>
    <property type="molecule type" value="Genomic_DNA"/>
</dbReference>
<dbReference type="InterPro" id="IPR037682">
    <property type="entry name" value="TonB_C"/>
</dbReference>
<keyword evidence="1" id="KW-1133">Transmembrane helix</keyword>
<feature type="domain" description="Peptidase M56" evidence="3">
    <location>
        <begin position="160"/>
        <end position="263"/>
    </location>
</feature>
<feature type="transmembrane region" description="Helical" evidence="1">
    <location>
        <begin position="98"/>
        <end position="118"/>
    </location>
</feature>
<evidence type="ECO:0000256" key="1">
    <source>
        <dbReference type="SAM" id="Phobius"/>
    </source>
</evidence>
<feature type="transmembrane region" description="Helical" evidence="1">
    <location>
        <begin position="34"/>
        <end position="51"/>
    </location>
</feature>
<feature type="transmembrane region" description="Helical" evidence="1">
    <location>
        <begin position="6"/>
        <end position="22"/>
    </location>
</feature>
<dbReference type="Pfam" id="PF03544">
    <property type="entry name" value="TonB_C"/>
    <property type="match status" value="1"/>
</dbReference>
<dbReference type="Pfam" id="PF05569">
    <property type="entry name" value="Peptidase_M56"/>
    <property type="match status" value="1"/>
</dbReference>
<evidence type="ECO:0000313" key="5">
    <source>
        <dbReference type="Proteomes" id="UP001203687"/>
    </source>
</evidence>
<dbReference type="PANTHER" id="PTHR34978">
    <property type="entry name" value="POSSIBLE SENSOR-TRANSDUCER PROTEIN BLAR"/>
    <property type="match status" value="1"/>
</dbReference>
<dbReference type="Gene3D" id="3.30.1150.10">
    <property type="match status" value="2"/>
</dbReference>
<name>A0ABT0H4K5_9FLAO</name>
<protein>
    <submittedName>
        <fullName evidence="4">Energy transducer TonB</fullName>
    </submittedName>
</protein>
<dbReference type="Proteomes" id="UP001203687">
    <property type="component" value="Unassembled WGS sequence"/>
</dbReference>
<dbReference type="InterPro" id="IPR052173">
    <property type="entry name" value="Beta-lactam_resp_regulator"/>
</dbReference>
<sequence length="582" mass="65680">MLHYYLQVIAFQFLFLIVYDVCLRNETFFNLNRLYLLGTTVLSLSIPFIKIDQIRALIDKDLVISLPEVFIGNATTSIYSVNPEALTQAGGDFSSHSVSIWMIILISGMAIATCVLLLKILKFVSLLSKHSKQSKGKLVIVNLTNSTKAFSFFNYIFLGEKLNAQEKSSVLQHELVHVNQRHTLDLLFFEILRIAFWFNPFVYIYQNRMATLHEYIADSQAVEHHNKADYYNSLLAQVFETQQFSFVNPFFKHSLIKKRILMLGKSKSKQINLSKYLLIVPILTGMLVYSSCSIFQKKTNQTVVKTETKVIDSAEIPFAVVDEVPIYQSCEDLKTNDERKKCMSQNIARHVNLNFNTSIGDSLGLVGRQRINVMFKINKEGFVTDVKARAPHPQLEEEAKRVVQTLPQLIPGKHKGKTVIVPYSLPILFQIEGKSNKKTVAAPIDEARVKTLKEKFKDADEVPFVALDKAPVSEGCKDFISEKESKSCFSGFISGFVNENFNVKLASKIGLVGKQRINVLFKVDKNGSVQGARARAAHPDLEAEAIRVINSLPQFAPGELNGKVVTVNYSLPIIFEVHNQKN</sequence>
<keyword evidence="5" id="KW-1185">Reference proteome</keyword>
<organism evidence="4 5">
    <name type="scientific">Psychroserpens algicola</name>
    <dbReference type="NCBI Taxonomy" id="1719034"/>
    <lineage>
        <taxon>Bacteria</taxon>
        <taxon>Pseudomonadati</taxon>
        <taxon>Bacteroidota</taxon>
        <taxon>Flavobacteriia</taxon>
        <taxon>Flavobacteriales</taxon>
        <taxon>Flavobacteriaceae</taxon>
        <taxon>Psychroserpens</taxon>
    </lineage>
</organism>
<dbReference type="SUPFAM" id="SSF74653">
    <property type="entry name" value="TolA/TonB C-terminal domain"/>
    <property type="match status" value="2"/>
</dbReference>
<comment type="caution">
    <text evidence="4">The sequence shown here is derived from an EMBL/GenBank/DDBJ whole genome shotgun (WGS) entry which is preliminary data.</text>
</comment>
<evidence type="ECO:0000313" key="4">
    <source>
        <dbReference type="EMBL" id="MCK8479313.1"/>
    </source>
</evidence>
<evidence type="ECO:0000259" key="2">
    <source>
        <dbReference type="Pfam" id="PF03544"/>
    </source>
</evidence>
<proteinExistence type="predicted"/>
<accession>A0ABT0H4K5</accession>
<dbReference type="CDD" id="cd07341">
    <property type="entry name" value="M56_BlaR1_MecR1_like"/>
    <property type="match status" value="1"/>
</dbReference>
<keyword evidence="1" id="KW-0812">Transmembrane</keyword>
<keyword evidence="1" id="KW-0472">Membrane</keyword>
<feature type="transmembrane region" description="Helical" evidence="1">
    <location>
        <begin position="276"/>
        <end position="296"/>
    </location>
</feature>
<dbReference type="RefSeq" id="WP_248411670.1">
    <property type="nucleotide sequence ID" value="NZ_JALPQF010000001.1"/>
</dbReference>
<reference evidence="4" key="1">
    <citation type="submission" date="2022-04" db="EMBL/GenBank/DDBJ databases">
        <authorList>
            <person name="Ren T."/>
        </authorList>
    </citation>
    <scope>NUCLEOTIDE SEQUENCE</scope>
    <source>
        <strain evidence="4">F63249</strain>
    </source>
</reference>
<dbReference type="InterPro" id="IPR008756">
    <property type="entry name" value="Peptidase_M56"/>
</dbReference>
<gene>
    <name evidence="4" type="ORF">MUY34_01705</name>
</gene>
<evidence type="ECO:0000259" key="3">
    <source>
        <dbReference type="Pfam" id="PF05569"/>
    </source>
</evidence>
<dbReference type="PANTHER" id="PTHR34978:SF3">
    <property type="entry name" value="SLR0241 PROTEIN"/>
    <property type="match status" value="1"/>
</dbReference>